<protein>
    <recommendedName>
        <fullName evidence="7">Fibrillarin-like rRNA/tRNA 2'-O-methyltransferase</fullName>
        <ecNumber evidence="7">2.1.1.-</ecNumber>
    </recommendedName>
</protein>
<dbReference type="GO" id="GO:0000494">
    <property type="term" value="P:box C/D sno(s)RNA 3'-end processing"/>
    <property type="evidence" value="ECO:0007669"/>
    <property type="project" value="TreeGrafter"/>
</dbReference>
<comment type="subunit">
    <text evidence="7">Interacts with nop5. Component of box C/D small ribonucleoprotein (sRNP) particles that contain rpl7ae, FlpA and nop5, plus a guide RNA.</text>
</comment>
<dbReference type="AlphaFoldDB" id="A0A3G3IIH3"/>
<keyword evidence="6 7" id="KW-0694">RNA-binding</keyword>
<dbReference type="PRINTS" id="PR00052">
    <property type="entry name" value="FIBRILLARIN"/>
</dbReference>
<dbReference type="PIRSF" id="PIRSF006540">
    <property type="entry name" value="Nop17p"/>
    <property type="match status" value="1"/>
</dbReference>
<evidence type="ECO:0000256" key="1">
    <source>
        <dbReference type="ARBA" id="ARBA00010632"/>
    </source>
</evidence>
<dbReference type="HAMAP" id="MF_00351">
    <property type="entry name" value="RNA_methyltransf_FlpA"/>
    <property type="match status" value="1"/>
</dbReference>
<dbReference type="EC" id="2.1.1.-" evidence="7"/>
<dbReference type="InterPro" id="IPR020813">
    <property type="entry name" value="Fibrillarin_CS"/>
</dbReference>
<dbReference type="GO" id="GO:0003723">
    <property type="term" value="F:RNA binding"/>
    <property type="evidence" value="ECO:0007669"/>
    <property type="project" value="UniProtKB-UniRule"/>
</dbReference>
<proteinExistence type="inferred from homology"/>
<dbReference type="GeneID" id="41322307"/>
<comment type="similarity">
    <text evidence="1 7">Belongs to the methyltransferase superfamily. Fibrillarin family.</text>
</comment>
<evidence type="ECO:0000256" key="2">
    <source>
        <dbReference type="ARBA" id="ARBA00022552"/>
    </source>
</evidence>
<dbReference type="SUPFAM" id="SSF53335">
    <property type="entry name" value="S-adenosyl-L-methionine-dependent methyltransferases"/>
    <property type="match status" value="1"/>
</dbReference>
<sequence>MQPLEFSNGTVFSEGRHIYTISAAPGHRVYGERTPVVDGKEYREWNPNRSKLAAYIANGGKVLPIGKCSNVLYLGASSGTTPSHVSDMASEGKVYCVEFAPRMFRELVGNCSPRPNMMPILADATKPSEYQFVVGSADVVYEDVAQKNQADILADNMEVFGARYGMVAVKARSEDVAEAPKAVFRRAEERLKERGMRILDARSLEPFEDSHEMIVVEKA</sequence>
<feature type="binding site" evidence="7">
    <location>
        <begin position="143"/>
        <end position="146"/>
    </location>
    <ligand>
        <name>S-adenosyl-L-methionine</name>
        <dbReference type="ChEBI" id="CHEBI:59789"/>
    </ligand>
</feature>
<evidence type="ECO:0000256" key="6">
    <source>
        <dbReference type="ARBA" id="ARBA00022884"/>
    </source>
</evidence>
<accession>A0A3G3IIH3</accession>
<dbReference type="GO" id="GO:0008033">
    <property type="term" value="P:tRNA processing"/>
    <property type="evidence" value="ECO:0007669"/>
    <property type="project" value="UniProtKB-UniRule"/>
</dbReference>
<comment type="function">
    <text evidence="7">Involved in pre-rRNA and tRNA processing. Utilizes the methyl donor S-adenosyl-L-methionine to catalyze the site-specific 2'-hydroxyl methylation of ribose moieties in rRNA and tRNA. Site specificity is provided by a guide RNA that base pairs with the substrate. Methylation occurs at a characteristic distance from the sequence involved in base pairing with the guide RNA.</text>
</comment>
<feature type="binding site" evidence="7">
    <location>
        <begin position="80"/>
        <end position="81"/>
    </location>
    <ligand>
        <name>S-adenosyl-L-methionine</name>
        <dbReference type="ChEBI" id="CHEBI:59789"/>
    </ligand>
</feature>
<dbReference type="EMBL" id="CP017686">
    <property type="protein sequence ID" value="AYQ55643.1"/>
    <property type="molecule type" value="Genomic_DNA"/>
</dbReference>
<evidence type="ECO:0000256" key="5">
    <source>
        <dbReference type="ARBA" id="ARBA00022694"/>
    </source>
</evidence>
<keyword evidence="3 7" id="KW-0489">Methyltransferase</keyword>
<evidence type="ECO:0000256" key="3">
    <source>
        <dbReference type="ARBA" id="ARBA00022603"/>
    </source>
</evidence>
<dbReference type="PANTHER" id="PTHR10335">
    <property type="entry name" value="RRNA 2-O-METHYLTRANSFERASE FIBRILLARIN"/>
    <property type="match status" value="1"/>
</dbReference>
<dbReference type="Proteomes" id="UP000273278">
    <property type="component" value="Chromosome"/>
</dbReference>
<dbReference type="InterPro" id="IPR029063">
    <property type="entry name" value="SAM-dependent_MTases_sf"/>
</dbReference>
<evidence type="ECO:0000313" key="8">
    <source>
        <dbReference type="EMBL" id="AYQ55643.1"/>
    </source>
</evidence>
<organism evidence="8 9">
    <name type="scientific">Methanomethylophilus alvi</name>
    <dbReference type="NCBI Taxonomy" id="1291540"/>
    <lineage>
        <taxon>Archaea</taxon>
        <taxon>Methanobacteriati</taxon>
        <taxon>Thermoplasmatota</taxon>
        <taxon>Thermoplasmata</taxon>
        <taxon>Methanomassiliicoccales</taxon>
        <taxon>Methanomethylophilaceae</taxon>
        <taxon>Methanomethylophilus</taxon>
    </lineage>
</organism>
<keyword evidence="5 7" id="KW-0819">tRNA processing</keyword>
<dbReference type="GO" id="GO:0008649">
    <property type="term" value="F:rRNA methyltransferase activity"/>
    <property type="evidence" value="ECO:0007669"/>
    <property type="project" value="TreeGrafter"/>
</dbReference>
<dbReference type="Gene3D" id="3.40.50.150">
    <property type="entry name" value="Vaccinia Virus protein VP39"/>
    <property type="match status" value="1"/>
</dbReference>
<dbReference type="SMART" id="SM01206">
    <property type="entry name" value="Fibrillarin"/>
    <property type="match status" value="1"/>
</dbReference>
<reference evidence="8 9" key="1">
    <citation type="submission" date="2016-10" db="EMBL/GenBank/DDBJ databases">
        <title>Complete genome of the TMA-utilizing, human hosted archaeon Methanomethylophilus alvus Gen. nov, sp. nov., strain Mx-05, derived from a pure culture.</title>
        <authorList>
            <person name="Brugere J.-F."/>
            <person name="Ben Hania W."/>
            <person name="Chaudhary P.P."/>
            <person name="Gaci N."/>
            <person name="Borrel G."/>
            <person name="Cao Van Tuat L."/>
            <person name="Fardeau M.-L."/>
            <person name="Harris H.M.B."/>
            <person name="O'Toole P.W."/>
            <person name="Ollivier B."/>
        </authorList>
    </citation>
    <scope>NUCLEOTIDE SEQUENCE [LARGE SCALE GENOMIC DNA]</scope>
    <source>
        <strain evidence="8 9">Mx-05</strain>
    </source>
</reference>
<dbReference type="NCBIfam" id="NF003276">
    <property type="entry name" value="PRK04266.1-2"/>
    <property type="match status" value="1"/>
</dbReference>
<feature type="binding site" evidence="7">
    <location>
        <begin position="98"/>
        <end position="99"/>
    </location>
    <ligand>
        <name>S-adenosyl-L-methionine</name>
        <dbReference type="ChEBI" id="CHEBI:59789"/>
    </ligand>
</feature>
<dbReference type="PROSITE" id="PS00566">
    <property type="entry name" value="FIBRILLARIN"/>
    <property type="match status" value="1"/>
</dbReference>
<dbReference type="GO" id="GO:1990259">
    <property type="term" value="F:histone H2AQ104 methyltransferase activity"/>
    <property type="evidence" value="ECO:0007669"/>
    <property type="project" value="TreeGrafter"/>
</dbReference>
<evidence type="ECO:0000256" key="4">
    <source>
        <dbReference type="ARBA" id="ARBA00022679"/>
    </source>
</evidence>
<dbReference type="Gene3D" id="3.30.200.20">
    <property type="entry name" value="Phosphorylase Kinase, domain 1"/>
    <property type="match status" value="1"/>
</dbReference>
<dbReference type="RefSeq" id="WP_015505423.1">
    <property type="nucleotide sequence ID" value="NZ_CAYARL010000009.1"/>
</dbReference>
<evidence type="ECO:0000256" key="7">
    <source>
        <dbReference type="HAMAP-Rule" id="MF_00351"/>
    </source>
</evidence>
<dbReference type="PANTHER" id="PTHR10335:SF17">
    <property type="entry name" value="FIBRILLARIN"/>
    <property type="match status" value="1"/>
</dbReference>
<dbReference type="InterPro" id="IPR000692">
    <property type="entry name" value="Fibrillarin"/>
</dbReference>
<keyword evidence="2 7" id="KW-0698">rRNA processing</keyword>
<keyword evidence="4 7" id="KW-0808">Transferase</keyword>
<feature type="binding site" evidence="7">
    <location>
        <begin position="123"/>
        <end position="124"/>
    </location>
    <ligand>
        <name>S-adenosyl-L-methionine</name>
        <dbReference type="ChEBI" id="CHEBI:59789"/>
    </ligand>
</feature>
<name>A0A3G3IIH3_9ARCH</name>
<dbReference type="Pfam" id="PF01269">
    <property type="entry name" value="Fibrillarin"/>
    <property type="match status" value="1"/>
</dbReference>
<gene>
    <name evidence="7" type="primary">flpA</name>
    <name evidence="8" type="ORF">BKD89_07545</name>
</gene>
<evidence type="ECO:0000313" key="9">
    <source>
        <dbReference type="Proteomes" id="UP000273278"/>
    </source>
</evidence>
<dbReference type="OMA" id="WNPNKSK"/>